<proteinExistence type="predicted"/>
<evidence type="ECO:0000313" key="1">
    <source>
        <dbReference type="EMBL" id="VAX20294.1"/>
    </source>
</evidence>
<name>A0A3B1C8L4_9ZZZZ</name>
<gene>
    <name evidence="1" type="ORF">MNBD_NITROSPINAE04-1100</name>
</gene>
<sequence>MVEKPLKVKENQKAYFSIMKKSAMKISVASVK</sequence>
<reference evidence="1" key="1">
    <citation type="submission" date="2018-06" db="EMBL/GenBank/DDBJ databases">
        <authorList>
            <person name="Zhirakovskaya E."/>
        </authorList>
    </citation>
    <scope>NUCLEOTIDE SEQUENCE</scope>
</reference>
<dbReference type="AlphaFoldDB" id="A0A3B1C8L4"/>
<organism evidence="1">
    <name type="scientific">hydrothermal vent metagenome</name>
    <dbReference type="NCBI Taxonomy" id="652676"/>
    <lineage>
        <taxon>unclassified sequences</taxon>
        <taxon>metagenomes</taxon>
        <taxon>ecological metagenomes</taxon>
    </lineage>
</organism>
<protein>
    <submittedName>
        <fullName evidence="1">Uncharacterized protein</fullName>
    </submittedName>
</protein>
<accession>A0A3B1C8L4</accession>
<dbReference type="EMBL" id="UOGA01000173">
    <property type="protein sequence ID" value="VAX20294.1"/>
    <property type="molecule type" value="Genomic_DNA"/>
</dbReference>